<dbReference type="EMBL" id="OW240916">
    <property type="protein sequence ID" value="CAH2297008.1"/>
    <property type="molecule type" value="Genomic_DNA"/>
</dbReference>
<protein>
    <submittedName>
        <fullName evidence="1">Uncharacterized protein</fullName>
    </submittedName>
</protein>
<organism evidence="1 2">
    <name type="scientific">Pelobates cultripes</name>
    <name type="common">Western spadefoot toad</name>
    <dbReference type="NCBI Taxonomy" id="61616"/>
    <lineage>
        <taxon>Eukaryota</taxon>
        <taxon>Metazoa</taxon>
        <taxon>Chordata</taxon>
        <taxon>Craniata</taxon>
        <taxon>Vertebrata</taxon>
        <taxon>Euteleostomi</taxon>
        <taxon>Amphibia</taxon>
        <taxon>Batrachia</taxon>
        <taxon>Anura</taxon>
        <taxon>Pelobatoidea</taxon>
        <taxon>Pelobatidae</taxon>
        <taxon>Pelobates</taxon>
    </lineage>
</organism>
<reference evidence="1" key="1">
    <citation type="submission" date="2022-03" db="EMBL/GenBank/DDBJ databases">
        <authorList>
            <person name="Alioto T."/>
            <person name="Alioto T."/>
            <person name="Gomez Garrido J."/>
        </authorList>
    </citation>
    <scope>NUCLEOTIDE SEQUENCE</scope>
</reference>
<accession>A0AAD1SEC2</accession>
<name>A0AAD1SEC2_PELCU</name>
<dbReference type="Proteomes" id="UP001295444">
    <property type="component" value="Chromosome 05"/>
</dbReference>
<proteinExistence type="predicted"/>
<sequence length="89" mass="9914">MPDKALTGSGDLHKAWRTSEGLHSGWHYYGLRHMDISDSLELNLENGGRSSKPGKRDLLHLLHFHLRVQPGACPYTRDVGHQAAVTEEG</sequence>
<dbReference type="AlphaFoldDB" id="A0AAD1SEC2"/>
<evidence type="ECO:0000313" key="1">
    <source>
        <dbReference type="EMBL" id="CAH2297008.1"/>
    </source>
</evidence>
<evidence type="ECO:0000313" key="2">
    <source>
        <dbReference type="Proteomes" id="UP001295444"/>
    </source>
</evidence>
<keyword evidence="2" id="KW-1185">Reference proteome</keyword>
<gene>
    <name evidence="1" type="ORF">PECUL_23A028575</name>
</gene>